<evidence type="ECO:0000256" key="10">
    <source>
        <dbReference type="RuleBase" id="RU003826"/>
    </source>
</evidence>
<protein>
    <recommendedName>
        <fullName evidence="9">Thiamine-phosphate synthase</fullName>
        <shortName evidence="9">TP synthase</shortName>
        <shortName evidence="9">TPS</shortName>
        <ecNumber evidence="9">2.5.1.3</ecNumber>
    </recommendedName>
    <alternativeName>
        <fullName evidence="9">Thiamine-phosphate pyrophosphorylase</fullName>
        <shortName evidence="9">TMP pyrophosphorylase</shortName>
        <shortName evidence="9">TMP-PPase</shortName>
    </alternativeName>
</protein>
<sequence length="321" mass="35933">MNKSLRLLDANINRAREGLRVLEDISRFILDDIKLTEHLKSIRHTLKDLINVPDSLLVASRGSDEDVARERPVPRRSDLRNIITANAKRTAEALRVLEEFSVRGSEIKDQRYQVYDLEKIIAAKVRLMRPFDHDVYVISDDPAVLITAVQNGARVVQLRDKVSDAETIYQKLLQVKQLQEKYDFVLIVNDYPELVLRADVDGVHVGQDTDPAALRKIIGTDKILGWTTHKLEQAQKAVELGVNYISAGPIWATPTKPGRQPVGLEYVREVAAQIDLPFVAIGGINLTNVQSVVEAGANTIGVVRSADDIAKYLQVLRPLCH</sequence>
<dbReference type="GO" id="GO:0005737">
    <property type="term" value="C:cytoplasm"/>
    <property type="evidence" value="ECO:0007669"/>
    <property type="project" value="TreeGrafter"/>
</dbReference>
<feature type="binding site" evidence="9">
    <location>
        <position position="256"/>
    </location>
    <ligand>
        <name>4-amino-2-methyl-5-(diphosphooxymethyl)pyrimidine</name>
        <dbReference type="ChEBI" id="CHEBI:57841"/>
    </ligand>
</feature>
<comment type="pathway">
    <text evidence="1 9 11">Cofactor biosynthesis; thiamine diphosphate biosynthesis; thiamine phosphate from 4-amino-2-methyl-5-diphosphomethylpyrimidine and 4-methyl-5-(2-phosphoethyl)-thiazole: step 1/1.</text>
</comment>
<dbReference type="Gene3D" id="3.20.20.70">
    <property type="entry name" value="Aldolase class I"/>
    <property type="match status" value="1"/>
</dbReference>
<dbReference type="GO" id="GO:0009228">
    <property type="term" value="P:thiamine biosynthetic process"/>
    <property type="evidence" value="ECO:0007669"/>
    <property type="project" value="UniProtKB-KW"/>
</dbReference>
<comment type="catalytic activity">
    <reaction evidence="8 9 10">
        <text>2-[(2R,5Z)-2-carboxy-4-methylthiazol-5(2H)-ylidene]ethyl phosphate + 4-amino-2-methyl-5-(diphosphooxymethyl)pyrimidine + 2 H(+) = thiamine phosphate + CO2 + diphosphate</text>
        <dbReference type="Rhea" id="RHEA:47844"/>
        <dbReference type="ChEBI" id="CHEBI:15378"/>
        <dbReference type="ChEBI" id="CHEBI:16526"/>
        <dbReference type="ChEBI" id="CHEBI:33019"/>
        <dbReference type="ChEBI" id="CHEBI:37575"/>
        <dbReference type="ChEBI" id="CHEBI:57841"/>
        <dbReference type="ChEBI" id="CHEBI:62899"/>
        <dbReference type="EC" id="2.5.1.3"/>
    </reaction>
</comment>
<dbReference type="InterPro" id="IPR022998">
    <property type="entry name" value="ThiamineP_synth_TenI"/>
</dbReference>
<dbReference type="EMBL" id="BGZP01000008">
    <property type="protein sequence ID" value="GBR77638.1"/>
    <property type="molecule type" value="Genomic_DNA"/>
</dbReference>
<comment type="catalytic activity">
    <reaction evidence="6 9 10">
        <text>4-methyl-5-(2-phosphooxyethyl)-thiazole + 4-amino-2-methyl-5-(diphosphooxymethyl)pyrimidine + H(+) = thiamine phosphate + diphosphate</text>
        <dbReference type="Rhea" id="RHEA:22328"/>
        <dbReference type="ChEBI" id="CHEBI:15378"/>
        <dbReference type="ChEBI" id="CHEBI:33019"/>
        <dbReference type="ChEBI" id="CHEBI:37575"/>
        <dbReference type="ChEBI" id="CHEBI:57841"/>
        <dbReference type="ChEBI" id="CHEBI:58296"/>
        <dbReference type="EC" id="2.5.1.3"/>
    </reaction>
</comment>
<keyword evidence="4 9" id="KW-0460">Magnesium</keyword>
<evidence type="ECO:0000313" key="15">
    <source>
        <dbReference type="Proteomes" id="UP000282196"/>
    </source>
</evidence>
<comment type="caution">
    <text evidence="14">The sequence shown here is derived from an EMBL/GenBank/DDBJ whole genome shotgun (WGS) entry which is preliminary data.</text>
</comment>
<dbReference type="Proteomes" id="UP000282196">
    <property type="component" value="Unassembled WGS sequence"/>
</dbReference>
<comment type="caution">
    <text evidence="9">Lacks conserved residue(s) required for the propagation of feature annotation.</text>
</comment>
<feature type="domain" description="ThiD2" evidence="13">
    <location>
        <begin position="6"/>
        <end position="119"/>
    </location>
</feature>
<evidence type="ECO:0000256" key="8">
    <source>
        <dbReference type="ARBA" id="ARBA00047883"/>
    </source>
</evidence>
<dbReference type="InterPro" id="IPR013785">
    <property type="entry name" value="Aldolase_TIM"/>
</dbReference>
<dbReference type="GO" id="GO:0000287">
    <property type="term" value="F:magnesium ion binding"/>
    <property type="evidence" value="ECO:0007669"/>
    <property type="project" value="UniProtKB-UniRule"/>
</dbReference>
<organism evidence="14 15">
    <name type="scientific">Candidatus Termititenax dinenymphae</name>
    <dbReference type="NCBI Taxonomy" id="2218523"/>
    <lineage>
        <taxon>Bacteria</taxon>
        <taxon>Bacillati</taxon>
        <taxon>Candidatus Margulisiibacteriota</taxon>
        <taxon>Candidatus Termititenacia</taxon>
        <taxon>Candidatus Termititenacales</taxon>
        <taxon>Candidatus Termititenacaceae</taxon>
        <taxon>Candidatus Termititenax</taxon>
    </lineage>
</organism>
<dbReference type="PANTHER" id="PTHR20857:SF15">
    <property type="entry name" value="THIAMINE-PHOSPHATE SYNTHASE"/>
    <property type="match status" value="1"/>
</dbReference>
<dbReference type="AlphaFoldDB" id="A0A388TK05"/>
<dbReference type="SUPFAM" id="SSF51391">
    <property type="entry name" value="Thiamin phosphate synthase"/>
    <property type="match status" value="1"/>
</dbReference>
<keyword evidence="5 9" id="KW-0784">Thiamine biosynthesis</keyword>
<dbReference type="PANTHER" id="PTHR20857">
    <property type="entry name" value="THIAMINE-PHOSPHATE PYROPHOSPHORYLASE"/>
    <property type="match status" value="1"/>
</dbReference>
<evidence type="ECO:0000259" key="12">
    <source>
        <dbReference type="Pfam" id="PF02581"/>
    </source>
</evidence>
<feature type="binding site" evidence="9">
    <location>
        <position position="189"/>
    </location>
    <ligand>
        <name>4-amino-2-methyl-5-(diphosphooxymethyl)pyrimidine</name>
        <dbReference type="ChEBI" id="CHEBI:57841"/>
    </ligand>
</feature>
<keyword evidence="2 9" id="KW-0808">Transferase</keyword>
<evidence type="ECO:0000256" key="6">
    <source>
        <dbReference type="ARBA" id="ARBA00047334"/>
    </source>
</evidence>
<keyword evidence="15" id="KW-1185">Reference proteome</keyword>
<dbReference type="Pfam" id="PF17792">
    <property type="entry name" value="ThiD2"/>
    <property type="match status" value="1"/>
</dbReference>
<evidence type="ECO:0000256" key="11">
    <source>
        <dbReference type="RuleBase" id="RU004253"/>
    </source>
</evidence>
<feature type="binding site" evidence="9">
    <location>
        <position position="283"/>
    </location>
    <ligand>
        <name>2-[(2R,5Z)-2-carboxy-4-methylthiazol-5(2H)-ylidene]ethyl phosphate</name>
        <dbReference type="ChEBI" id="CHEBI:62899"/>
    </ligand>
</feature>
<feature type="domain" description="Thiamine phosphate synthase/TenI" evidence="12">
    <location>
        <begin position="141"/>
        <end position="305"/>
    </location>
</feature>
<reference evidence="14 15" key="1">
    <citation type="journal article" date="2019" name="ISME J.">
        <title>Genome analyses of uncultured TG2/ZB3 bacteria in 'Margulisbacteria' specifically attached to ectosymbiotic spirochetes of protists in the termite gut.</title>
        <authorList>
            <person name="Utami Y.D."/>
            <person name="Kuwahara H."/>
            <person name="Igai K."/>
            <person name="Murakami T."/>
            <person name="Sugaya K."/>
            <person name="Morikawa T."/>
            <person name="Nagura Y."/>
            <person name="Yuki M."/>
            <person name="Deevong P."/>
            <person name="Inoue T."/>
            <person name="Kihara K."/>
            <person name="Lo N."/>
            <person name="Yamada A."/>
            <person name="Ohkuma M."/>
            <person name="Hongoh Y."/>
        </authorList>
    </citation>
    <scope>NUCLEOTIDE SEQUENCE [LARGE SCALE GENOMIC DNA]</scope>
    <source>
        <strain evidence="14">RsDinE6-01</strain>
    </source>
</reference>
<dbReference type="CDD" id="cd00564">
    <property type="entry name" value="TMP_TenI"/>
    <property type="match status" value="1"/>
</dbReference>
<dbReference type="InterPro" id="IPR034291">
    <property type="entry name" value="TMP_synthase"/>
</dbReference>
<comment type="function">
    <text evidence="9">Condenses 4-methyl-5-(beta-hydroxyethyl)thiazole monophosphate (THZ-P) and 2-methyl-4-amino-5-hydroxymethyl pyrimidine pyrophosphate (HMP-PP) to form thiamine monophosphate (TMP).</text>
</comment>
<evidence type="ECO:0000256" key="9">
    <source>
        <dbReference type="HAMAP-Rule" id="MF_00097"/>
    </source>
</evidence>
<gene>
    <name evidence="9 14" type="primary">thiE</name>
    <name evidence="14" type="ORF">RDn1_297</name>
</gene>
<dbReference type="HAMAP" id="MF_00097">
    <property type="entry name" value="TMP_synthase"/>
    <property type="match status" value="1"/>
</dbReference>
<evidence type="ECO:0000256" key="3">
    <source>
        <dbReference type="ARBA" id="ARBA00022723"/>
    </source>
</evidence>
<accession>A0A388TK05</accession>
<dbReference type="UniPathway" id="UPA00060">
    <property type="reaction ID" value="UER00141"/>
</dbReference>
<dbReference type="GO" id="GO:0009229">
    <property type="term" value="P:thiamine diphosphate biosynthetic process"/>
    <property type="evidence" value="ECO:0007669"/>
    <property type="project" value="UniProtKB-UniRule"/>
</dbReference>
<feature type="binding site" evidence="9">
    <location>
        <position position="190"/>
    </location>
    <ligand>
        <name>Mg(2+)</name>
        <dbReference type="ChEBI" id="CHEBI:18420"/>
    </ligand>
</feature>
<comment type="similarity">
    <text evidence="9 10">Belongs to the thiamine-phosphate synthase family.</text>
</comment>
<dbReference type="Pfam" id="PF02581">
    <property type="entry name" value="TMP-TENI"/>
    <property type="match status" value="1"/>
</dbReference>
<name>A0A388TK05_9BACT</name>
<evidence type="ECO:0000256" key="1">
    <source>
        <dbReference type="ARBA" id="ARBA00005165"/>
    </source>
</evidence>
<feature type="binding site" evidence="9">
    <location>
        <position position="227"/>
    </location>
    <ligand>
        <name>4-amino-2-methyl-5-(diphosphooxymethyl)pyrimidine</name>
        <dbReference type="ChEBI" id="CHEBI:57841"/>
    </ligand>
</feature>
<evidence type="ECO:0000256" key="2">
    <source>
        <dbReference type="ARBA" id="ARBA00022679"/>
    </source>
</evidence>
<proteinExistence type="inferred from homology"/>
<evidence type="ECO:0000313" key="14">
    <source>
        <dbReference type="EMBL" id="GBR77638.1"/>
    </source>
</evidence>
<dbReference type="EC" id="2.5.1.3" evidence="9"/>
<evidence type="ECO:0000256" key="5">
    <source>
        <dbReference type="ARBA" id="ARBA00022977"/>
    </source>
</evidence>
<evidence type="ECO:0000256" key="4">
    <source>
        <dbReference type="ARBA" id="ARBA00022842"/>
    </source>
</evidence>
<comment type="catalytic activity">
    <reaction evidence="7 9 10">
        <text>2-(2-carboxy-4-methylthiazol-5-yl)ethyl phosphate + 4-amino-2-methyl-5-(diphosphooxymethyl)pyrimidine + 2 H(+) = thiamine phosphate + CO2 + diphosphate</text>
        <dbReference type="Rhea" id="RHEA:47848"/>
        <dbReference type="ChEBI" id="CHEBI:15378"/>
        <dbReference type="ChEBI" id="CHEBI:16526"/>
        <dbReference type="ChEBI" id="CHEBI:33019"/>
        <dbReference type="ChEBI" id="CHEBI:37575"/>
        <dbReference type="ChEBI" id="CHEBI:57841"/>
        <dbReference type="ChEBI" id="CHEBI:62890"/>
        <dbReference type="EC" id="2.5.1.3"/>
    </reaction>
</comment>
<dbReference type="InterPro" id="IPR036206">
    <property type="entry name" value="ThiamineP_synth_sf"/>
</dbReference>
<dbReference type="GO" id="GO:0004789">
    <property type="term" value="F:thiamine-phosphate diphosphorylase activity"/>
    <property type="evidence" value="ECO:0007669"/>
    <property type="project" value="UniProtKB-UniRule"/>
</dbReference>
<feature type="binding site" evidence="9">
    <location>
        <begin position="253"/>
        <end position="255"/>
    </location>
    <ligand>
        <name>2-[(2R,5Z)-2-carboxy-4-methylthiazol-5(2H)-ylidene]ethyl phosphate</name>
        <dbReference type="ChEBI" id="CHEBI:62899"/>
    </ligand>
</feature>
<evidence type="ECO:0000256" key="7">
    <source>
        <dbReference type="ARBA" id="ARBA00047851"/>
    </source>
</evidence>
<dbReference type="NCBIfam" id="TIGR00693">
    <property type="entry name" value="thiE"/>
    <property type="match status" value="1"/>
</dbReference>
<keyword evidence="3 9" id="KW-0479">Metal-binding</keyword>
<feature type="binding site" evidence="9">
    <location>
        <begin position="157"/>
        <end position="161"/>
    </location>
    <ligand>
        <name>4-amino-2-methyl-5-(diphosphooxymethyl)pyrimidine</name>
        <dbReference type="ChEBI" id="CHEBI:57841"/>
    </ligand>
</feature>
<evidence type="ECO:0000259" key="13">
    <source>
        <dbReference type="Pfam" id="PF17792"/>
    </source>
</evidence>
<dbReference type="InterPro" id="IPR041397">
    <property type="entry name" value="ThiD2"/>
</dbReference>
<comment type="cofactor">
    <cofactor evidence="9">
        <name>Mg(2+)</name>
        <dbReference type="ChEBI" id="CHEBI:18420"/>
    </cofactor>
    <text evidence="9">Binds 1 Mg(2+) ion per subunit.</text>
</comment>